<feature type="transmembrane region" description="Helical" evidence="2">
    <location>
        <begin position="544"/>
        <end position="566"/>
    </location>
</feature>
<dbReference type="AlphaFoldDB" id="A0A2T2NW65"/>
<evidence type="ECO:0000256" key="1">
    <source>
        <dbReference type="SAM" id="MobiDB-lite"/>
    </source>
</evidence>
<gene>
    <name evidence="3" type="ORF">BS50DRAFT_571038</name>
</gene>
<feature type="transmembrane region" description="Helical" evidence="2">
    <location>
        <begin position="357"/>
        <end position="385"/>
    </location>
</feature>
<proteinExistence type="predicted"/>
<feature type="compositionally biased region" description="Polar residues" evidence="1">
    <location>
        <begin position="1"/>
        <end position="12"/>
    </location>
</feature>
<dbReference type="Proteomes" id="UP000240883">
    <property type="component" value="Unassembled WGS sequence"/>
</dbReference>
<feature type="transmembrane region" description="Helical" evidence="2">
    <location>
        <begin position="511"/>
        <end position="538"/>
    </location>
</feature>
<feature type="region of interest" description="Disordered" evidence="1">
    <location>
        <begin position="262"/>
        <end position="289"/>
    </location>
</feature>
<dbReference type="PANTHER" id="PTHR35872:SF2">
    <property type="entry name" value="INTEGRAL MEMBRANE PROTEIN (AFU_ORTHOLOGUE AFUA_5G07110)"/>
    <property type="match status" value="1"/>
</dbReference>
<name>A0A2T2NW65_CORCC</name>
<dbReference type="InterPro" id="IPR021369">
    <property type="entry name" value="DUF2985"/>
</dbReference>
<feature type="compositionally biased region" description="Low complexity" evidence="1">
    <location>
        <begin position="49"/>
        <end position="63"/>
    </location>
</feature>
<dbReference type="EMBL" id="KZ678132">
    <property type="protein sequence ID" value="PSN69667.1"/>
    <property type="molecule type" value="Genomic_DNA"/>
</dbReference>
<evidence type="ECO:0000313" key="3">
    <source>
        <dbReference type="EMBL" id="PSN69667.1"/>
    </source>
</evidence>
<reference evidence="3 4" key="1">
    <citation type="journal article" date="2018" name="Front. Microbiol.">
        <title>Genome-Wide Analysis of Corynespora cassiicola Leaf Fall Disease Putative Effectors.</title>
        <authorList>
            <person name="Lopez D."/>
            <person name="Ribeiro S."/>
            <person name="Label P."/>
            <person name="Fumanal B."/>
            <person name="Venisse J.S."/>
            <person name="Kohler A."/>
            <person name="de Oliveira R.R."/>
            <person name="Labutti K."/>
            <person name="Lipzen A."/>
            <person name="Lail K."/>
            <person name="Bauer D."/>
            <person name="Ohm R.A."/>
            <person name="Barry K.W."/>
            <person name="Spatafora J."/>
            <person name="Grigoriev I.V."/>
            <person name="Martin F.M."/>
            <person name="Pujade-Renaud V."/>
        </authorList>
    </citation>
    <scope>NUCLEOTIDE SEQUENCE [LARGE SCALE GENOMIC DNA]</scope>
    <source>
        <strain evidence="3 4">Philippines</strain>
    </source>
</reference>
<feature type="compositionally biased region" description="Basic and acidic residues" evidence="1">
    <location>
        <begin position="87"/>
        <end position="100"/>
    </location>
</feature>
<keyword evidence="4" id="KW-1185">Reference proteome</keyword>
<keyword evidence="2" id="KW-0472">Membrane</keyword>
<organism evidence="3 4">
    <name type="scientific">Corynespora cassiicola Philippines</name>
    <dbReference type="NCBI Taxonomy" id="1448308"/>
    <lineage>
        <taxon>Eukaryota</taxon>
        <taxon>Fungi</taxon>
        <taxon>Dikarya</taxon>
        <taxon>Ascomycota</taxon>
        <taxon>Pezizomycotina</taxon>
        <taxon>Dothideomycetes</taxon>
        <taxon>Pleosporomycetidae</taxon>
        <taxon>Pleosporales</taxon>
        <taxon>Corynesporascaceae</taxon>
        <taxon>Corynespora</taxon>
    </lineage>
</organism>
<dbReference type="Pfam" id="PF11204">
    <property type="entry name" value="DUF2985"/>
    <property type="match status" value="1"/>
</dbReference>
<protein>
    <recommendedName>
        <fullName evidence="5">Integral membrane protein</fullName>
    </recommendedName>
</protein>
<sequence length="611" mass="68406">MNGPPDQNNGRRTSTTVHTSTTTHGPTVTTTSYTTNSPNATVTTGPQSTTITHPTVTTTHQVPYPRPRSASIATQTERHPSIRIRRQRAEQSTHSDHEDTAPLWTSKGDDTDYDRRRSSPEPLRPQVASLNSHDDAEIRRQPTPTPMQTLFEEGSGAATTHFEPQPPAIPPKSPRRPAFMRQVSAISIRPRGPIAQEYGPEVVNMLDVIDPEVSTLTTLNNVQNSLFIPNLGWLYNRQPTYDLSQSSPDTSDEEVGEIGVAHGEPDLEKNEEQVAGQPSGSRPTAPRLATTNTISSVLTGMSEGHNFAVLPHGASLPGWTPEEKAALNDHVRHLLHSRRARFKRSMRGFGRYVRKPVGFLVTLYSFLLTFWGTAWVLFLIGWISVGDRQAYFIEICDQILTALFCVVGIGFAPWRAVDTYHMIYVAYYAHRTWRIRRERGLPDLKDRNELPAQPDAHAWERGVDPEPEAEETVLTAAQQSKLEHHQEKLAKSHTFYKPHETTTHRAFSVRLLITIVVLLDCHSLFQMALGATTWGIYYKVRPKALTAVILSFSLSCNISAGITITAGDKKSRKKLIVEQMFRQGVTEEALQKMRKERGLKVKGIDKQETIN</sequence>
<evidence type="ECO:0000313" key="4">
    <source>
        <dbReference type="Proteomes" id="UP000240883"/>
    </source>
</evidence>
<feature type="compositionally biased region" description="Low complexity" evidence="1">
    <location>
        <begin position="13"/>
        <end position="41"/>
    </location>
</feature>
<feature type="compositionally biased region" description="Basic and acidic residues" evidence="1">
    <location>
        <begin position="263"/>
        <end position="272"/>
    </location>
</feature>
<feature type="compositionally biased region" description="Basic and acidic residues" evidence="1">
    <location>
        <begin position="107"/>
        <end position="119"/>
    </location>
</feature>
<accession>A0A2T2NW65</accession>
<evidence type="ECO:0000256" key="2">
    <source>
        <dbReference type="SAM" id="Phobius"/>
    </source>
</evidence>
<dbReference type="PANTHER" id="PTHR35872">
    <property type="entry name" value="INTEGRAL MEMBRANE PROTEIN (AFU_ORTHOLOGUE AFUA_5G07110)"/>
    <property type="match status" value="1"/>
</dbReference>
<keyword evidence="2" id="KW-1133">Transmembrane helix</keyword>
<dbReference type="STRING" id="1448308.A0A2T2NW65"/>
<keyword evidence="2" id="KW-0812">Transmembrane</keyword>
<feature type="region of interest" description="Disordered" evidence="1">
    <location>
        <begin position="1"/>
        <end position="151"/>
    </location>
</feature>
<feature type="transmembrane region" description="Helical" evidence="2">
    <location>
        <begin position="391"/>
        <end position="412"/>
    </location>
</feature>
<dbReference type="OrthoDB" id="3365211at2759"/>
<evidence type="ECO:0008006" key="5">
    <source>
        <dbReference type="Google" id="ProtNLM"/>
    </source>
</evidence>